<evidence type="ECO:0000256" key="2">
    <source>
        <dbReference type="ARBA" id="ARBA00022450"/>
    </source>
</evidence>
<dbReference type="FunFam" id="1.10.1200.10:FF:000016">
    <property type="entry name" value="Non-ribosomal peptide synthase"/>
    <property type="match status" value="1"/>
</dbReference>
<dbReference type="GO" id="GO:0003824">
    <property type="term" value="F:catalytic activity"/>
    <property type="evidence" value="ECO:0007669"/>
    <property type="project" value="InterPro"/>
</dbReference>
<dbReference type="Gene3D" id="1.10.1200.10">
    <property type="entry name" value="ACP-like"/>
    <property type="match status" value="3"/>
</dbReference>
<dbReference type="InterPro" id="IPR045851">
    <property type="entry name" value="AMP-bd_C_sf"/>
</dbReference>
<dbReference type="InterPro" id="IPR001242">
    <property type="entry name" value="Condensation_dom"/>
</dbReference>
<dbReference type="SMART" id="SM00823">
    <property type="entry name" value="PKS_PP"/>
    <property type="match status" value="3"/>
</dbReference>
<dbReference type="NCBIfam" id="TIGR01733">
    <property type="entry name" value="AA-adenyl-dom"/>
    <property type="match status" value="2"/>
</dbReference>
<evidence type="ECO:0000256" key="1">
    <source>
        <dbReference type="ARBA" id="ARBA00001957"/>
    </source>
</evidence>
<dbReference type="SUPFAM" id="SSF52777">
    <property type="entry name" value="CoA-dependent acyltransferases"/>
    <property type="match status" value="4"/>
</dbReference>
<feature type="compositionally biased region" description="Low complexity" evidence="4">
    <location>
        <begin position="1"/>
        <end position="28"/>
    </location>
</feature>
<dbReference type="Gene3D" id="3.30.559.30">
    <property type="entry name" value="Nonribosomal peptide synthetase, condensation domain"/>
    <property type="match status" value="2"/>
</dbReference>
<feature type="domain" description="Carrier" evidence="5">
    <location>
        <begin position="2067"/>
        <end position="2142"/>
    </location>
</feature>
<dbReference type="InterPro" id="IPR009081">
    <property type="entry name" value="PP-bd_ACP"/>
</dbReference>
<dbReference type="Pfam" id="PF00550">
    <property type="entry name" value="PP-binding"/>
    <property type="match status" value="3"/>
</dbReference>
<dbReference type="Pfam" id="PF00501">
    <property type="entry name" value="AMP-binding"/>
    <property type="match status" value="2"/>
</dbReference>
<dbReference type="InterPro" id="IPR006162">
    <property type="entry name" value="Ppantetheine_attach_site"/>
</dbReference>
<dbReference type="PROSITE" id="PS00012">
    <property type="entry name" value="PHOSPHOPANTETHEINE"/>
    <property type="match status" value="2"/>
</dbReference>
<dbReference type="CDD" id="cd19531">
    <property type="entry name" value="LCL_NRPS-like"/>
    <property type="match status" value="2"/>
</dbReference>
<keyword evidence="2" id="KW-0596">Phosphopantetheine</keyword>
<evidence type="ECO:0000256" key="4">
    <source>
        <dbReference type="SAM" id="MobiDB-lite"/>
    </source>
</evidence>
<dbReference type="Gene3D" id="3.40.50.980">
    <property type="match status" value="4"/>
</dbReference>
<dbReference type="PROSITE" id="PS50075">
    <property type="entry name" value="CARRIER"/>
    <property type="match status" value="3"/>
</dbReference>
<dbReference type="GO" id="GO:0072330">
    <property type="term" value="P:monocarboxylic acid biosynthetic process"/>
    <property type="evidence" value="ECO:0007669"/>
    <property type="project" value="UniProtKB-ARBA"/>
</dbReference>
<dbReference type="PANTHER" id="PTHR45527:SF1">
    <property type="entry name" value="FATTY ACID SYNTHASE"/>
    <property type="match status" value="1"/>
</dbReference>
<dbReference type="PANTHER" id="PTHR45527">
    <property type="entry name" value="NONRIBOSOMAL PEPTIDE SYNTHETASE"/>
    <property type="match status" value="1"/>
</dbReference>
<reference evidence="6 7" key="1">
    <citation type="submission" date="2019-10" db="EMBL/GenBank/DDBJ databases">
        <title>Whole genome shotgun sequence of Acrocarpospora pleiomorpha NBRC 16267.</title>
        <authorList>
            <person name="Ichikawa N."/>
            <person name="Kimura A."/>
            <person name="Kitahashi Y."/>
            <person name="Komaki H."/>
            <person name="Oguchi A."/>
        </authorList>
    </citation>
    <scope>NUCLEOTIDE SEQUENCE [LARGE SCALE GENOMIC DNA]</scope>
    <source>
        <strain evidence="6 7">NBRC 16267</strain>
    </source>
</reference>
<dbReference type="GO" id="GO:0031177">
    <property type="term" value="F:phosphopantetheine binding"/>
    <property type="evidence" value="ECO:0007669"/>
    <property type="project" value="InterPro"/>
</dbReference>
<dbReference type="GO" id="GO:0044550">
    <property type="term" value="P:secondary metabolite biosynthetic process"/>
    <property type="evidence" value="ECO:0007669"/>
    <property type="project" value="TreeGrafter"/>
</dbReference>
<protein>
    <recommendedName>
        <fullName evidence="5">Carrier domain-containing protein</fullName>
    </recommendedName>
</protein>
<proteinExistence type="predicted"/>
<dbReference type="Gene3D" id="2.30.38.10">
    <property type="entry name" value="Luciferase, Domain 3"/>
    <property type="match status" value="2"/>
</dbReference>
<dbReference type="OrthoDB" id="3802848at2"/>
<dbReference type="Pfam" id="PF00668">
    <property type="entry name" value="Condensation"/>
    <property type="match status" value="2"/>
</dbReference>
<name>A0A5M3XTD9_9ACTN</name>
<dbReference type="FunFam" id="3.40.50.12780:FF:000012">
    <property type="entry name" value="Non-ribosomal peptide synthetase"/>
    <property type="match status" value="2"/>
</dbReference>
<feature type="region of interest" description="Disordered" evidence="4">
    <location>
        <begin position="1"/>
        <end position="33"/>
    </location>
</feature>
<evidence type="ECO:0000313" key="7">
    <source>
        <dbReference type="Proteomes" id="UP000377595"/>
    </source>
</evidence>
<feature type="domain" description="Carrier" evidence="5">
    <location>
        <begin position="532"/>
        <end position="607"/>
    </location>
</feature>
<dbReference type="InterPro" id="IPR020806">
    <property type="entry name" value="PKS_PP-bd"/>
</dbReference>
<comment type="caution">
    <text evidence="6">The sequence shown here is derived from an EMBL/GenBank/DDBJ whole genome shotgun (WGS) entry which is preliminary data.</text>
</comment>
<comment type="cofactor">
    <cofactor evidence="1">
        <name>pantetheine 4'-phosphate</name>
        <dbReference type="ChEBI" id="CHEBI:47942"/>
    </cofactor>
</comment>
<dbReference type="Proteomes" id="UP000377595">
    <property type="component" value="Unassembled WGS sequence"/>
</dbReference>
<dbReference type="InterPro" id="IPR010071">
    <property type="entry name" value="AA_adenyl_dom"/>
</dbReference>
<sequence>MTETTGVQTTRVHTTEAHTTGVQTTGVHTRSELPLPDVPTIVDLFEERVAEGPDRVAVVARSRTMTYGELNEAAEAVAARLQRAGTGRGDLVALFADRSAEMLSGLLGVLKAGAAYLPLDPGYPAARIAMVLGDSGAQAVLTLTHLRDSLPPFTGPVLALDETTPDESTHGEFAPHIEFVKYPHKRSDRAYVLYTSGSTGRPKGVVIPHGALLNFLWSMRDILDAGPSDAWLALTSLSFDISGLELYLPLITGGRVIVADAETARDGAKLRDLISQQGVTHVQATPSGWRVLLDAGFAANVVGLVGGEALPVALARTLADRCARLINVYGPTETTIWSTSWEVPRGTAFVSIGAPIGNTQVHVADDHLNPAEEGELLIGGLGVADGYLGRPALTAERFIPDPYGSPGARLYRTGDTVRLREDGTLDFLGRSDNQVKLRGHRIELGEIETVLEEIPGVRQAIVTVHKDVLVAYIVGENVEGKNEDPREALAERLPPYMVPSIVVPMAAMPLTPNGKVDRRALPAPVAGAGEIEPRTESERVVAEAFAEVLGLERVGADADFFAAGGHSLLATKVTARLTRRLGVEIPVGELFAAPTVAGLAAVLDGLDTVSVPLEPRPPGTPVLLSPAQERLWFLHRFDPGDASYNMHLTRLLRGPLDVPALEAALAATIARHEALRTRFPDVDGRPVAVIEEPGEVPLDHLAAATEADARALLSARVNAPFDLAAAPPVRISLVRLPSGDHVLCVVFHAIAGDEWSLDVLVEDLADPGRDAPAVQHGDVIAWQQGREALGVGADALRHWREHLDRLPVLRLTTDRPRPAVASRRGSSMRVRIPVGPLEQLAQRHGTTLFTVLLAAYQAVLSAETGQHDFAVGAPTAGRGRVELETVAGRLGNVLVLRADLSGDPTYADLLARARSTVLAAMAHEEIPVERLLADLDLARDTGQTPLYQTMLALDTTPEPVEIAGASCVPFDLDHVPARFDLTLDAWRTADALSLVFTYDANLFDDTRIDALAARFTALLDAVVAGPERPLADLLFPGVTLGGAAWRAEGLAARPVVRAEPAPAQRTGRPPANPAERLIARVFGEVVGVDGVGADDDFFALGGRSLLAPRAAALLAKAFGVPVPVRALFAHPTVAALATAIGADPGVIPLEPRPEGAPVPLSAAQERLWFMDHFTPGDASSNMYLARRLYGPLDRTRFAAAFTALAARHESLRTRFPADDGRPLLVIDPPREVEIEWAELPEREARTFCAERVNIPFDLAAAPPIRVSVIQVGAEDHVLCVAMHHIIADGWSINVMFSELAALYEGVDLPPLPVQAGDVSIWQLKREALDEGEAALAHWKEKLAGVPALELPLDRPRPLDLVRQGAVHNEHVPADLVAGLESAGRESGVTLFMVLLAAYQALLARHTGKLDFAIGSPTAARSRVELESVIGYLAHTLVLRADLDGDPPFHELLRRTWATLVDALAHQEIPVERLKSVLGVRRELGQTALFQTMLILHSQTAEGNMPDTFAGLRHEPYNAGAIKTAFDLTLTAWPAPDGLNLVFDYDARLFDARTVQRLAARLVESLYDIAVDPSTRLSVLSMRTLDDDAFLAESTRGPEFALPAPTMLDLVESSDRIAVDGMTYAELDAASRRLAVRLRRLGVGRGDVVGVLAERSVASLTGMLAVLKAGAAYLPLDPAYPEARLAFVLDDAKPRALLTDGEATWDGPTIRLGEPITEDGELDVGVLPEDPAYVLYTSGSTGRPKGVVVPHRALVNFLLSMRDLLDAGPGDVWLALTSLSFDISGLELYLPLITGGRIVMAGNALDGEELARLITEQGVTHVQATPSGWRVLMTAELPRVTALVGGEALPSGLARDLRARVSRLINVYGPTETTIWSTAWEVPEDPAEITIGRPIGNTQVAVVDDLLRPVPPRAPGELVIGGLGLAHGYLGRPALTAERFVPGPGGTRLYRTGDLVRWRWDGTLEFLGRNDDQVKLRGHRIEPGEIESVLESLPAVRRAAVTVRADNLVAYVVGDTTGLREQLIARLPSSHIPSTFVRLDALPLTPNGKLDRLALPDPQPSREEAFVAPRTDAEALVADVWSELLGLEGIGAFDDFFLLGGHSLLAIRVAARLKAVVGVEVPIRTMFTHTTVADLAATVEDILLAELDDLSDEEALRLMESP</sequence>
<dbReference type="FunFam" id="3.30.300.30:FF:000015">
    <property type="entry name" value="Nonribosomal peptide synthase SidD"/>
    <property type="match status" value="1"/>
</dbReference>
<dbReference type="SUPFAM" id="SSF47336">
    <property type="entry name" value="ACP-like"/>
    <property type="match status" value="3"/>
</dbReference>
<dbReference type="SUPFAM" id="SSF56801">
    <property type="entry name" value="Acetyl-CoA synthetase-like"/>
    <property type="match status" value="2"/>
</dbReference>
<feature type="domain" description="Carrier" evidence="5">
    <location>
        <begin position="1069"/>
        <end position="1144"/>
    </location>
</feature>
<organism evidence="6 7">
    <name type="scientific">Acrocarpospora pleiomorpha</name>
    <dbReference type="NCBI Taxonomy" id="90975"/>
    <lineage>
        <taxon>Bacteria</taxon>
        <taxon>Bacillati</taxon>
        <taxon>Actinomycetota</taxon>
        <taxon>Actinomycetes</taxon>
        <taxon>Streptosporangiales</taxon>
        <taxon>Streptosporangiaceae</taxon>
        <taxon>Acrocarpospora</taxon>
    </lineage>
</organism>
<dbReference type="RefSeq" id="WP_155347718.1">
    <property type="nucleotide sequence ID" value="NZ_BAAAHM010000009.1"/>
</dbReference>
<evidence type="ECO:0000313" key="6">
    <source>
        <dbReference type="EMBL" id="GES22771.1"/>
    </source>
</evidence>
<keyword evidence="3" id="KW-0597">Phosphoprotein</keyword>
<dbReference type="InterPro" id="IPR025110">
    <property type="entry name" value="AMP-bd_C"/>
</dbReference>
<dbReference type="EMBL" id="BLAF01000034">
    <property type="protein sequence ID" value="GES22771.1"/>
    <property type="molecule type" value="Genomic_DNA"/>
</dbReference>
<evidence type="ECO:0000256" key="3">
    <source>
        <dbReference type="ARBA" id="ARBA00022553"/>
    </source>
</evidence>
<dbReference type="InterPro" id="IPR023213">
    <property type="entry name" value="CAT-like_dom_sf"/>
</dbReference>
<dbReference type="FunFam" id="3.40.50.980:FF:000001">
    <property type="entry name" value="Non-ribosomal peptide synthetase"/>
    <property type="match status" value="2"/>
</dbReference>
<keyword evidence="7" id="KW-1185">Reference proteome</keyword>
<accession>A0A5M3XTD9</accession>
<dbReference type="Gene3D" id="3.30.300.30">
    <property type="match status" value="2"/>
</dbReference>
<dbReference type="Gene3D" id="3.30.559.10">
    <property type="entry name" value="Chloramphenicol acetyltransferase-like domain"/>
    <property type="match status" value="2"/>
</dbReference>
<dbReference type="PROSITE" id="PS00455">
    <property type="entry name" value="AMP_BINDING"/>
    <property type="match status" value="2"/>
</dbReference>
<dbReference type="InterPro" id="IPR000873">
    <property type="entry name" value="AMP-dep_synth/lig_dom"/>
</dbReference>
<gene>
    <name evidence="6" type="ORF">Aple_056700</name>
</gene>
<dbReference type="CDD" id="cd05930">
    <property type="entry name" value="A_NRPS"/>
    <property type="match status" value="1"/>
</dbReference>
<dbReference type="InterPro" id="IPR020845">
    <property type="entry name" value="AMP-binding_CS"/>
</dbReference>
<dbReference type="InterPro" id="IPR036736">
    <property type="entry name" value="ACP-like_sf"/>
</dbReference>
<dbReference type="GO" id="GO:0005829">
    <property type="term" value="C:cytosol"/>
    <property type="evidence" value="ECO:0007669"/>
    <property type="project" value="TreeGrafter"/>
</dbReference>
<dbReference type="Pfam" id="PF13193">
    <property type="entry name" value="AMP-binding_C"/>
    <property type="match status" value="2"/>
</dbReference>
<dbReference type="GO" id="GO:0043041">
    <property type="term" value="P:amino acid activation for nonribosomal peptide biosynthetic process"/>
    <property type="evidence" value="ECO:0007669"/>
    <property type="project" value="TreeGrafter"/>
</dbReference>
<evidence type="ECO:0000259" key="5">
    <source>
        <dbReference type="PROSITE" id="PS50075"/>
    </source>
</evidence>
<dbReference type="GO" id="GO:0008610">
    <property type="term" value="P:lipid biosynthetic process"/>
    <property type="evidence" value="ECO:0007669"/>
    <property type="project" value="UniProtKB-ARBA"/>
</dbReference>
<dbReference type="FunFam" id="1.10.1200.10:FF:000005">
    <property type="entry name" value="Nonribosomal peptide synthetase 1"/>
    <property type="match status" value="1"/>
</dbReference>